<dbReference type="PANTHER" id="PTHR41299:SF1">
    <property type="entry name" value="THIAMINE PYROPHOSPHOKINASE"/>
    <property type="match status" value="1"/>
</dbReference>
<dbReference type="CDD" id="cd07995">
    <property type="entry name" value="TPK"/>
    <property type="match status" value="1"/>
</dbReference>
<evidence type="ECO:0000256" key="1">
    <source>
        <dbReference type="ARBA" id="ARBA00022679"/>
    </source>
</evidence>
<dbReference type="SUPFAM" id="SSF63999">
    <property type="entry name" value="Thiamin pyrophosphokinase, catalytic domain"/>
    <property type="match status" value="1"/>
</dbReference>
<comment type="caution">
    <text evidence="7">The sequence shown here is derived from an EMBL/GenBank/DDBJ whole genome shotgun (WGS) entry which is preliminary data.</text>
</comment>
<dbReference type="GO" id="GO:0016301">
    <property type="term" value="F:kinase activity"/>
    <property type="evidence" value="ECO:0007669"/>
    <property type="project" value="UniProtKB-KW"/>
</dbReference>
<dbReference type="NCBIfam" id="TIGR01378">
    <property type="entry name" value="thi_PPkinase"/>
    <property type="match status" value="1"/>
</dbReference>
<dbReference type="InterPro" id="IPR007373">
    <property type="entry name" value="Thiamin_PyroPKinase_B1-bd"/>
</dbReference>
<dbReference type="Pfam" id="PF04263">
    <property type="entry name" value="TPK_catalytic"/>
    <property type="match status" value="1"/>
</dbReference>
<dbReference type="GO" id="GO:0030975">
    <property type="term" value="F:thiamine binding"/>
    <property type="evidence" value="ECO:0007669"/>
    <property type="project" value="InterPro"/>
</dbReference>
<organism evidence="7 8">
    <name type="scientific">Paenibacillus radicis</name>
    <name type="common">ex Gao et al. 2016</name>
    <dbReference type="NCBI Taxonomy" id="1737354"/>
    <lineage>
        <taxon>Bacteria</taxon>
        <taxon>Bacillati</taxon>
        <taxon>Bacillota</taxon>
        <taxon>Bacilli</taxon>
        <taxon>Bacillales</taxon>
        <taxon>Paenibacillaceae</taxon>
        <taxon>Paenibacillus</taxon>
    </lineage>
</organism>
<gene>
    <name evidence="7" type="ORF">GCM10010918_53350</name>
</gene>
<evidence type="ECO:0000313" key="7">
    <source>
        <dbReference type="EMBL" id="GGG88214.1"/>
    </source>
</evidence>
<evidence type="ECO:0000256" key="2">
    <source>
        <dbReference type="ARBA" id="ARBA00022741"/>
    </source>
</evidence>
<dbReference type="InterPro" id="IPR053149">
    <property type="entry name" value="TPK"/>
</dbReference>
<keyword evidence="4" id="KW-0067">ATP-binding</keyword>
<reference evidence="7 8" key="1">
    <citation type="journal article" date="2014" name="Int. J. Syst. Evol. Microbiol.">
        <title>Complete genome sequence of Corynebacterium casei LMG S-19264T (=DSM 44701T), isolated from a smear-ripened cheese.</title>
        <authorList>
            <consortium name="US DOE Joint Genome Institute (JGI-PGF)"/>
            <person name="Walter F."/>
            <person name="Albersmeier A."/>
            <person name="Kalinowski J."/>
            <person name="Ruckert C."/>
        </authorList>
    </citation>
    <scope>NUCLEOTIDE SEQUENCE [LARGE SCALE GENOMIC DNA]</scope>
    <source>
        <strain evidence="7 8">CGMCC 1.15286</strain>
    </source>
</reference>
<name>A0A917MAL6_9BACL</name>
<dbReference type="Proteomes" id="UP000600247">
    <property type="component" value="Unassembled WGS sequence"/>
</dbReference>
<dbReference type="GO" id="GO:0009229">
    <property type="term" value="P:thiamine diphosphate biosynthetic process"/>
    <property type="evidence" value="ECO:0007669"/>
    <property type="project" value="InterPro"/>
</dbReference>
<accession>A0A917MAL6</accession>
<dbReference type="SMART" id="SM00983">
    <property type="entry name" value="TPK_B1_binding"/>
    <property type="match status" value="1"/>
</dbReference>
<dbReference type="InterPro" id="IPR036759">
    <property type="entry name" value="TPK_catalytic_sf"/>
</dbReference>
<dbReference type="InterPro" id="IPR006282">
    <property type="entry name" value="Thi_PPkinase"/>
</dbReference>
<dbReference type="PANTHER" id="PTHR41299">
    <property type="entry name" value="THIAMINE PYROPHOSPHOKINASE"/>
    <property type="match status" value="1"/>
</dbReference>
<proteinExistence type="predicted"/>
<feature type="domain" description="Thiamin pyrophosphokinase thiamin-binding" evidence="6">
    <location>
        <begin position="141"/>
        <end position="208"/>
    </location>
</feature>
<keyword evidence="3" id="KW-0418">Kinase</keyword>
<dbReference type="InterPro" id="IPR007371">
    <property type="entry name" value="TPK_catalytic"/>
</dbReference>
<keyword evidence="1" id="KW-0808">Transferase</keyword>
<dbReference type="EMBL" id="BMHY01000019">
    <property type="protein sequence ID" value="GGG88214.1"/>
    <property type="molecule type" value="Genomic_DNA"/>
</dbReference>
<dbReference type="Pfam" id="PF04265">
    <property type="entry name" value="TPK_B1_binding"/>
    <property type="match status" value="1"/>
</dbReference>
<keyword evidence="2" id="KW-0547">Nucleotide-binding</keyword>
<keyword evidence="8" id="KW-1185">Reference proteome</keyword>
<dbReference type="SUPFAM" id="SSF63862">
    <property type="entry name" value="Thiamin pyrophosphokinase, substrate-binding domain"/>
    <property type="match status" value="1"/>
</dbReference>
<dbReference type="GO" id="GO:0004788">
    <property type="term" value="F:thiamine diphosphokinase activity"/>
    <property type="evidence" value="ECO:0007669"/>
    <property type="project" value="UniProtKB-UniRule"/>
</dbReference>
<evidence type="ECO:0000313" key="8">
    <source>
        <dbReference type="Proteomes" id="UP000600247"/>
    </source>
</evidence>
<dbReference type="EC" id="2.7.6.2" evidence="5"/>
<sequence length="214" mass="23384">MKQRILIFTGGRLGDWATKLVQPQDYLIGADSGALFLVRNGFTPDIAIGDFDSVTEDELAEIRIHSKELIDCDPIDKDFTDTEMAFRRALEQQPAEISLIGALGTRFDHSLANVHLLSLALEQGISATIIDEHNQIRLAQGPLTLPLNKGNYAHVSLLPLSQRVTGIYLTGFQYPLSDATLRIGQSLGISNVILGDNGTIQFAEGVLLVIQSKD</sequence>
<dbReference type="GO" id="GO:0005524">
    <property type="term" value="F:ATP binding"/>
    <property type="evidence" value="ECO:0007669"/>
    <property type="project" value="UniProtKB-KW"/>
</dbReference>
<evidence type="ECO:0000256" key="3">
    <source>
        <dbReference type="ARBA" id="ARBA00022777"/>
    </source>
</evidence>
<evidence type="ECO:0000256" key="5">
    <source>
        <dbReference type="NCBIfam" id="TIGR01378"/>
    </source>
</evidence>
<dbReference type="Gene3D" id="3.40.50.10240">
    <property type="entry name" value="Thiamin pyrophosphokinase, catalytic domain"/>
    <property type="match status" value="1"/>
</dbReference>
<protein>
    <recommendedName>
        <fullName evidence="5">Thiamine diphosphokinase</fullName>
        <ecNumber evidence="5">2.7.6.2</ecNumber>
    </recommendedName>
</protein>
<evidence type="ECO:0000256" key="4">
    <source>
        <dbReference type="ARBA" id="ARBA00022840"/>
    </source>
</evidence>
<evidence type="ECO:0000259" key="6">
    <source>
        <dbReference type="SMART" id="SM00983"/>
    </source>
</evidence>
<dbReference type="InterPro" id="IPR036371">
    <property type="entry name" value="TPK_B1-bd_sf"/>
</dbReference>
<dbReference type="AlphaFoldDB" id="A0A917MAL6"/>
<dbReference type="RefSeq" id="WP_188892729.1">
    <property type="nucleotide sequence ID" value="NZ_BMHY01000019.1"/>
</dbReference>
<dbReference type="GO" id="GO:0006772">
    <property type="term" value="P:thiamine metabolic process"/>
    <property type="evidence" value="ECO:0007669"/>
    <property type="project" value="UniProtKB-UniRule"/>
</dbReference>